<dbReference type="HAMAP" id="MF_00794">
    <property type="entry name" value="UPF0330"/>
    <property type="match status" value="1"/>
</dbReference>
<dbReference type="Pfam" id="PF02697">
    <property type="entry name" value="VAPB_antitox"/>
    <property type="match status" value="1"/>
</dbReference>
<name>A0A0F7CKY1_9CREN</name>
<dbReference type="PATRIC" id="fig|1550241.5.peg.639"/>
<dbReference type="Proteomes" id="UP000067434">
    <property type="component" value="Chromosome"/>
</dbReference>
<gene>
    <name evidence="3" type="ORF">MA03_03005</name>
</gene>
<protein>
    <recommendedName>
        <fullName evidence="2">Putative antitoxin MA03_03005</fullName>
    </recommendedName>
</protein>
<evidence type="ECO:0000313" key="4">
    <source>
        <dbReference type="Proteomes" id="UP000067434"/>
    </source>
</evidence>
<dbReference type="RefSeq" id="WP_052883858.1">
    <property type="nucleotide sequence ID" value="NZ_CP009961.1"/>
</dbReference>
<dbReference type="AlphaFoldDB" id="A0A0F7CKY1"/>
<evidence type="ECO:0000256" key="1">
    <source>
        <dbReference type="ARBA" id="ARBA00022649"/>
    </source>
</evidence>
<dbReference type="InterPro" id="IPR003847">
    <property type="entry name" value="Put_antitoxin"/>
</dbReference>
<dbReference type="OrthoDB" id="9187at2157"/>
<comment type="function">
    <text evidence="2">Possibly the antitoxin component of a toxin-antitoxin (TA) module.</text>
</comment>
<organism evidence="3 4">
    <name type="scientific">Infirmifilum uzonense</name>
    <dbReference type="NCBI Taxonomy" id="1550241"/>
    <lineage>
        <taxon>Archaea</taxon>
        <taxon>Thermoproteota</taxon>
        <taxon>Thermoprotei</taxon>
        <taxon>Thermofilales</taxon>
        <taxon>Thermofilaceae</taxon>
        <taxon>Infirmifilum</taxon>
    </lineage>
</organism>
<proteinExistence type="inferred from homology"/>
<evidence type="ECO:0000256" key="2">
    <source>
        <dbReference type="HAMAP-Rule" id="MF_00794"/>
    </source>
</evidence>
<accession>A0A0F7CKY1</accession>
<dbReference type="GeneID" id="25401166"/>
<keyword evidence="4" id="KW-1185">Reference proteome</keyword>
<dbReference type="STRING" id="1550241.MA03_03005"/>
<dbReference type="KEGG" id="thf:MA03_03005"/>
<dbReference type="HOGENOM" id="CLU_170073_1_1_2"/>
<sequence length="73" mass="8336">MGVKTITISIDAYEALLKLKRPGESFSDVILRLAKKRSLLELAGAWRDVDDEELGKVVMEIREAWSEWSIKTE</sequence>
<evidence type="ECO:0000313" key="3">
    <source>
        <dbReference type="EMBL" id="AKG38451.1"/>
    </source>
</evidence>
<comment type="similarity">
    <text evidence="2">Belongs to the UPF0330 family.</text>
</comment>
<reference evidence="3 4" key="1">
    <citation type="journal article" date="2015" name="Stand. Genomic Sci.">
        <title>Complete genome sequence of and proposal of Thermofilum uzonense sp. nov. a novel hyperthermophilic crenarchaeon and emended description of the genus Thermofilum.</title>
        <authorList>
            <person name="Toshchakov S.V."/>
            <person name="Korzhenkov A.A."/>
            <person name="Samarov N.I."/>
            <person name="Mazunin I.O."/>
            <person name="Mozhey O.I."/>
            <person name="Shmyr I.S."/>
            <person name="Derbikova K.S."/>
            <person name="Taranov E.A."/>
            <person name="Dominova I.N."/>
            <person name="Bonch-Osmolovskaya E.A."/>
            <person name="Patrushev M.V."/>
            <person name="Podosokorskaya O.A."/>
            <person name="Kublanov I.V."/>
        </authorList>
    </citation>
    <scope>NUCLEOTIDE SEQUENCE [LARGE SCALE GENOMIC DNA]</scope>
    <source>
        <strain evidence="3 4">1807-2</strain>
    </source>
</reference>
<keyword evidence="1" id="KW-1277">Toxin-antitoxin system</keyword>
<dbReference type="EMBL" id="CP009961">
    <property type="protein sequence ID" value="AKG38451.1"/>
    <property type="molecule type" value="Genomic_DNA"/>
</dbReference>